<evidence type="ECO:0000313" key="1">
    <source>
        <dbReference type="EMBL" id="MBX13097.1"/>
    </source>
</evidence>
<reference evidence="1" key="1">
    <citation type="submission" date="2018-02" db="EMBL/GenBank/DDBJ databases">
        <title>Rhizophora mucronata_Transcriptome.</title>
        <authorList>
            <person name="Meera S.P."/>
            <person name="Sreeshan A."/>
            <person name="Augustine A."/>
        </authorList>
    </citation>
    <scope>NUCLEOTIDE SEQUENCE</scope>
    <source>
        <tissue evidence="1">Leaf</tissue>
    </source>
</reference>
<dbReference type="EMBL" id="GGEC01032613">
    <property type="protein sequence ID" value="MBX13097.1"/>
    <property type="molecule type" value="Transcribed_RNA"/>
</dbReference>
<proteinExistence type="predicted"/>
<dbReference type="AlphaFoldDB" id="A0A2P2L555"/>
<sequence length="50" mass="5971">MIQGQEGPRLLLLMRCHSLHWHLEMMVGFWQLEPAMVVLYSMMFVENHSL</sequence>
<protein>
    <submittedName>
        <fullName evidence="1">Uncharacterized protein</fullName>
    </submittedName>
</protein>
<accession>A0A2P2L555</accession>
<organism evidence="1">
    <name type="scientific">Rhizophora mucronata</name>
    <name type="common">Asiatic mangrove</name>
    <dbReference type="NCBI Taxonomy" id="61149"/>
    <lineage>
        <taxon>Eukaryota</taxon>
        <taxon>Viridiplantae</taxon>
        <taxon>Streptophyta</taxon>
        <taxon>Embryophyta</taxon>
        <taxon>Tracheophyta</taxon>
        <taxon>Spermatophyta</taxon>
        <taxon>Magnoliopsida</taxon>
        <taxon>eudicotyledons</taxon>
        <taxon>Gunneridae</taxon>
        <taxon>Pentapetalae</taxon>
        <taxon>rosids</taxon>
        <taxon>fabids</taxon>
        <taxon>Malpighiales</taxon>
        <taxon>Rhizophoraceae</taxon>
        <taxon>Rhizophora</taxon>
    </lineage>
</organism>
<name>A0A2P2L555_RHIMU</name>